<sequence>MQKRDLEEGMRVKNLISGNTGIVIGFFLNDDDYVKIRRNKDNKEAEWAVRLLKQTPPLRQTSDGRIFGSLNGD</sequence>
<organism evidence="1 2">
    <name type="scientific">Candidatus Buchananbacteria bacterium RIFCSPHIGHO2_01_FULL_46_12</name>
    <dbReference type="NCBI Taxonomy" id="1797536"/>
    <lineage>
        <taxon>Bacteria</taxon>
        <taxon>Candidatus Buchananiibacteriota</taxon>
    </lineage>
</organism>
<gene>
    <name evidence="1" type="ORF">A2663_04490</name>
</gene>
<evidence type="ECO:0000313" key="1">
    <source>
        <dbReference type="EMBL" id="OGY47762.1"/>
    </source>
</evidence>
<dbReference type="EMBL" id="MHIF01000027">
    <property type="protein sequence ID" value="OGY47762.1"/>
    <property type="molecule type" value="Genomic_DNA"/>
</dbReference>
<dbReference type="AlphaFoldDB" id="A0A1G1Y606"/>
<proteinExistence type="predicted"/>
<accession>A0A1G1Y606</accession>
<name>A0A1G1Y606_9BACT</name>
<comment type="caution">
    <text evidence="1">The sequence shown here is derived from an EMBL/GenBank/DDBJ whole genome shotgun (WGS) entry which is preliminary data.</text>
</comment>
<reference evidence="1 2" key="1">
    <citation type="journal article" date="2016" name="Nat. Commun.">
        <title>Thousands of microbial genomes shed light on interconnected biogeochemical processes in an aquifer system.</title>
        <authorList>
            <person name="Anantharaman K."/>
            <person name="Brown C.T."/>
            <person name="Hug L.A."/>
            <person name="Sharon I."/>
            <person name="Castelle C.J."/>
            <person name="Probst A.J."/>
            <person name="Thomas B.C."/>
            <person name="Singh A."/>
            <person name="Wilkins M.J."/>
            <person name="Karaoz U."/>
            <person name="Brodie E.L."/>
            <person name="Williams K.H."/>
            <person name="Hubbard S.S."/>
            <person name="Banfield J.F."/>
        </authorList>
    </citation>
    <scope>NUCLEOTIDE SEQUENCE [LARGE SCALE GENOMIC DNA]</scope>
</reference>
<protein>
    <submittedName>
        <fullName evidence="1">Uncharacterized protein</fullName>
    </submittedName>
</protein>
<evidence type="ECO:0000313" key="2">
    <source>
        <dbReference type="Proteomes" id="UP000178432"/>
    </source>
</evidence>
<dbReference type="Proteomes" id="UP000178432">
    <property type="component" value="Unassembled WGS sequence"/>
</dbReference>